<reference evidence="2 3" key="1">
    <citation type="journal article" date="2020" name="Nature">
        <title>Bacterial chemolithoautotrophy via manganese oxidation.</title>
        <authorList>
            <person name="Yu H."/>
            <person name="Leadbetter J.R."/>
        </authorList>
    </citation>
    <scope>NUCLEOTIDE SEQUENCE [LARGE SCALE GENOMIC DNA]</scope>
    <source>
        <strain evidence="2 3">Mn-1</strain>
    </source>
</reference>
<dbReference type="Pfam" id="PF13649">
    <property type="entry name" value="Methyltransf_25"/>
    <property type="match status" value="1"/>
</dbReference>
<keyword evidence="2" id="KW-0808">Transferase</keyword>
<dbReference type="RefSeq" id="WP_168057804.1">
    <property type="nucleotide sequence ID" value="NZ_VTOW01000001.1"/>
</dbReference>
<dbReference type="InterPro" id="IPR029063">
    <property type="entry name" value="SAM-dependent_MTases_sf"/>
</dbReference>
<dbReference type="GO" id="GO:0032259">
    <property type="term" value="P:methylation"/>
    <property type="evidence" value="ECO:0007669"/>
    <property type="project" value="UniProtKB-KW"/>
</dbReference>
<dbReference type="PANTHER" id="PTHR42912">
    <property type="entry name" value="METHYLTRANSFERASE"/>
    <property type="match status" value="1"/>
</dbReference>
<comment type="caution">
    <text evidence="2">The sequence shown here is derived from an EMBL/GenBank/DDBJ whole genome shotgun (WGS) entry which is preliminary data.</text>
</comment>
<dbReference type="InterPro" id="IPR041698">
    <property type="entry name" value="Methyltransf_25"/>
</dbReference>
<dbReference type="Gene3D" id="3.40.50.150">
    <property type="entry name" value="Vaccinia Virus protein VP39"/>
    <property type="match status" value="1"/>
</dbReference>
<evidence type="ECO:0000259" key="1">
    <source>
        <dbReference type="Pfam" id="PF13649"/>
    </source>
</evidence>
<evidence type="ECO:0000313" key="3">
    <source>
        <dbReference type="Proteomes" id="UP000534783"/>
    </source>
</evidence>
<feature type="domain" description="Methyltransferase" evidence="1">
    <location>
        <begin position="26"/>
        <end position="113"/>
    </location>
</feature>
<keyword evidence="2" id="KW-0489">Methyltransferase</keyword>
<dbReference type="EMBL" id="VTOW01000001">
    <property type="protein sequence ID" value="NKE69507.1"/>
    <property type="molecule type" value="Genomic_DNA"/>
</dbReference>
<dbReference type="AlphaFoldDB" id="A0A7X6DLM9"/>
<proteinExistence type="predicted"/>
<sequence length="174" mass="19889">MEKHHSQEPSALLTEHLARFQKGKALEVACGFGRNAFYLASQGFEVMGLDRDPEAVAFCNAEATRRGLSFTARAVDLEQPAPIPGEGYTLVGCFYYLDRNLLPAMKRAVRPGGHLVYETFLIDQHERFGKPGRKEFCWGHNELLRLFLDFRILFYFEGFKGDRWMVQLIAERPG</sequence>
<name>A0A7X6DLM9_9BACT</name>
<dbReference type="PANTHER" id="PTHR42912:SF93">
    <property type="entry name" value="N6-ADENOSINE-METHYLTRANSFERASE TMT1A"/>
    <property type="match status" value="1"/>
</dbReference>
<dbReference type="GO" id="GO:0008168">
    <property type="term" value="F:methyltransferase activity"/>
    <property type="evidence" value="ECO:0007669"/>
    <property type="project" value="UniProtKB-KW"/>
</dbReference>
<dbReference type="Proteomes" id="UP000534783">
    <property type="component" value="Unassembled WGS sequence"/>
</dbReference>
<keyword evidence="3" id="KW-1185">Reference proteome</keyword>
<dbReference type="InterPro" id="IPR050508">
    <property type="entry name" value="Methyltransf_Superfamily"/>
</dbReference>
<protein>
    <submittedName>
        <fullName evidence="2">Methyltransferase domain-containing protein</fullName>
    </submittedName>
</protein>
<accession>A0A7X6DLM9</accession>
<dbReference type="SUPFAM" id="SSF53335">
    <property type="entry name" value="S-adenosyl-L-methionine-dependent methyltransferases"/>
    <property type="match status" value="1"/>
</dbReference>
<gene>
    <name evidence="2" type="ORF">MNODULE_01910</name>
</gene>
<evidence type="ECO:0000313" key="2">
    <source>
        <dbReference type="EMBL" id="NKE69507.1"/>
    </source>
</evidence>
<dbReference type="CDD" id="cd02440">
    <property type="entry name" value="AdoMet_MTases"/>
    <property type="match status" value="1"/>
</dbReference>
<organism evidence="2 3">
    <name type="scientific">Candidatus Manganitrophus noduliformans</name>
    <dbReference type="NCBI Taxonomy" id="2606439"/>
    <lineage>
        <taxon>Bacteria</taxon>
        <taxon>Pseudomonadati</taxon>
        <taxon>Nitrospirota</taxon>
        <taxon>Nitrospiria</taxon>
        <taxon>Candidatus Troglogloeales</taxon>
        <taxon>Candidatus Manganitrophaceae</taxon>
        <taxon>Candidatus Manganitrophus</taxon>
    </lineage>
</organism>